<comment type="function">
    <text evidence="2">E1 component of the 2-oxoglutarate dehydrogenase (OGDH) complex which catalyzes the decarboxylation of 2-oxoglutarate, the first step in the conversion of 2-oxoglutarate to succinyl-CoA and CO(2).</text>
</comment>
<dbReference type="GO" id="GO:0045252">
    <property type="term" value="C:oxoglutarate dehydrogenase complex"/>
    <property type="evidence" value="ECO:0007669"/>
    <property type="project" value="TreeGrafter"/>
</dbReference>
<evidence type="ECO:0000259" key="7">
    <source>
        <dbReference type="SMART" id="SM00861"/>
    </source>
</evidence>
<evidence type="ECO:0000256" key="5">
    <source>
        <dbReference type="ARBA" id="ARBA00023002"/>
    </source>
</evidence>
<dbReference type="InterPro" id="IPR031717">
    <property type="entry name" value="ODO-1/KGD_C"/>
</dbReference>
<evidence type="ECO:0000256" key="2">
    <source>
        <dbReference type="ARBA" id="ARBA00003906"/>
    </source>
</evidence>
<dbReference type="AlphaFoldDB" id="A0A5E6MBI4"/>
<comment type="cofactor">
    <cofactor evidence="1">
        <name>thiamine diphosphate</name>
        <dbReference type="ChEBI" id="CHEBI:58937"/>
    </cofactor>
</comment>
<comment type="similarity">
    <text evidence="3">Belongs to the alpha-ketoglutarate dehydrogenase family.</text>
</comment>
<dbReference type="NCBIfam" id="NF006914">
    <property type="entry name" value="PRK09404.1"/>
    <property type="match status" value="1"/>
</dbReference>
<dbReference type="GO" id="GO:0004591">
    <property type="term" value="F:oxoglutarate dehydrogenase (succinyl-transferring) activity"/>
    <property type="evidence" value="ECO:0007669"/>
    <property type="project" value="UniProtKB-EC"/>
</dbReference>
<dbReference type="InterPro" id="IPR032106">
    <property type="entry name" value="2-oxogl_dehyd_N"/>
</dbReference>
<dbReference type="PIRSF" id="PIRSF000157">
    <property type="entry name" value="Oxoglu_dh_E1"/>
    <property type="match status" value="1"/>
</dbReference>
<dbReference type="Gene3D" id="3.40.50.12470">
    <property type="match status" value="1"/>
</dbReference>
<dbReference type="Pfam" id="PF00676">
    <property type="entry name" value="E1_dh"/>
    <property type="match status" value="1"/>
</dbReference>
<feature type="domain" description="Transketolase-like pyrimidine-binding" evidence="7">
    <location>
        <begin position="620"/>
        <end position="813"/>
    </location>
</feature>
<organism evidence="8 9">
    <name type="scientific">Methylacidimicrobium cyclopophantes</name>
    <dbReference type="NCBI Taxonomy" id="1041766"/>
    <lineage>
        <taxon>Bacteria</taxon>
        <taxon>Pseudomonadati</taxon>
        <taxon>Verrucomicrobiota</taxon>
        <taxon>Methylacidimicrobium</taxon>
    </lineage>
</organism>
<comment type="caution">
    <text evidence="8">The sequence shown here is derived from an EMBL/GenBank/DDBJ whole genome shotgun (WGS) entry which is preliminary data.</text>
</comment>
<dbReference type="Pfam" id="PF02779">
    <property type="entry name" value="Transket_pyr"/>
    <property type="match status" value="1"/>
</dbReference>
<dbReference type="Proteomes" id="UP000381693">
    <property type="component" value="Unassembled WGS sequence"/>
</dbReference>
<gene>
    <name evidence="8" type="primary">OGDH/sucA</name>
    <name evidence="8" type="ORF">MAMC_01036</name>
</gene>
<dbReference type="Gene3D" id="3.40.50.970">
    <property type="match status" value="1"/>
</dbReference>
<proteinExistence type="inferred from homology"/>
<evidence type="ECO:0000256" key="6">
    <source>
        <dbReference type="ARBA" id="ARBA00023052"/>
    </source>
</evidence>
<name>A0A5E6MBI4_9BACT</name>
<sequence length="957" mass="107079">MILNAALPGATFPSENSRSEGSAWRRKLSASAALAAMTTLPARTDRTLAMDGASLAYSGALLEEYYARWVQDPASVDSSWSALFESWTRSGGPQPGRREGAVFSPQRPEVGFLIKQRGVYELIYAYRTLGHFVADLDPLGFNRFTFDELELERFGLGEEDLESEFDSASLAGGGTRPLRKILEILRESFCGTLAVEFMHMHAFAQRRWIAERLEGTSIPKTFSGEERRRILQAILRAEEFESFLHTRYVGQKRFSLEGNETLIPMLDALVEACPAHGVDRIVMGMAHRGRLNVLANVLQQDFKTIFDEFSENYFPEGVLGDGDVRYHLGFEAVRKTSSGAVVTIGLAPNPSHLELVDPVVEGKARAWERRLGDTAERRKVLPLLIHGDASFMGQGIVQETLNLSQLQGYRTGGTVHIVINNQIGFTTLPQDARSTHHCTGIARMLGIPIFHVNGDDPLAAVYAIRLALEYRQLFQRDTVVDLFGYRRHGHNEGDEPSFTQPTLYQAIAAHPKVSEVFLDRLVASGEMSREEAQAYRKAFVEQLAADMAESKQWATRAKPKLRERLSCPRLLEPVRTAVETGELLAVGRAITQEPAGISLNPKIARMLQDRRTALEQKGPILWPFAEALAFGSLLKEGVPVRLSGQDSRRGTFSQRHGVLFDVHSRASYVPLAHVSPEQALFCIYNSPLSENAVLGFDFGYSLDYPEALILWEAQYGDFANGAQAIIDHYLASSESKWGTVCNLVMLLPHGYEGQGPEHSTARIERFLQLCAEDNMVVAQCSTPANYFHILRRQALRGFVKPLVLFTPKSLLRDPRCSSPLSDFSEGGFEEILPDPLRPEGARRVLLCSGKIYYDLAAYREKLGEKTTAILRVEQFYPLHEEKLSRLLSAHPAEEVLWCQEEPENMGGWHFMERRLRALLGREIRYVGREASASTAAGSLGVHRLEQEWICRQALENR</sequence>
<dbReference type="SMART" id="SM00861">
    <property type="entry name" value="Transket_pyr"/>
    <property type="match status" value="1"/>
</dbReference>
<dbReference type="InterPro" id="IPR029061">
    <property type="entry name" value="THDP-binding"/>
</dbReference>
<dbReference type="EMBL" id="CABFUZ020000112">
    <property type="protein sequence ID" value="VVM06330.1"/>
    <property type="molecule type" value="Genomic_DNA"/>
</dbReference>
<dbReference type="Pfam" id="PF16078">
    <property type="entry name" value="2-oxogl_dehyd_N"/>
    <property type="match status" value="1"/>
</dbReference>
<dbReference type="Pfam" id="PF16870">
    <property type="entry name" value="OxoGdeHyase_C"/>
    <property type="match status" value="1"/>
</dbReference>
<dbReference type="SUPFAM" id="SSF52518">
    <property type="entry name" value="Thiamin diphosphate-binding fold (THDP-binding)"/>
    <property type="match status" value="2"/>
</dbReference>
<dbReference type="NCBIfam" id="TIGR00239">
    <property type="entry name" value="2oxo_dh_E1"/>
    <property type="match status" value="1"/>
</dbReference>
<keyword evidence="5 8" id="KW-0560">Oxidoreductase</keyword>
<dbReference type="PANTHER" id="PTHR23152:SF4">
    <property type="entry name" value="2-OXOADIPATE DEHYDROGENASE COMPLEX COMPONENT E1"/>
    <property type="match status" value="1"/>
</dbReference>
<evidence type="ECO:0000313" key="8">
    <source>
        <dbReference type="EMBL" id="VVM06330.1"/>
    </source>
</evidence>
<reference evidence="8" key="1">
    <citation type="submission" date="2019-09" db="EMBL/GenBank/DDBJ databases">
        <authorList>
            <person name="Cremers G."/>
        </authorList>
    </citation>
    <scope>NUCLEOTIDE SEQUENCE [LARGE SCALE GENOMIC DNA]</scope>
    <source>
        <strain evidence="8">3B</strain>
    </source>
</reference>
<evidence type="ECO:0000256" key="3">
    <source>
        <dbReference type="ARBA" id="ARBA00006936"/>
    </source>
</evidence>
<keyword evidence="6" id="KW-0786">Thiamine pyrophosphate</keyword>
<dbReference type="InterPro" id="IPR005475">
    <property type="entry name" value="Transketolase-like_Pyr-bd"/>
</dbReference>
<dbReference type="GO" id="GO:0006099">
    <property type="term" value="P:tricarboxylic acid cycle"/>
    <property type="evidence" value="ECO:0007669"/>
    <property type="project" value="TreeGrafter"/>
</dbReference>
<dbReference type="InterPro" id="IPR001017">
    <property type="entry name" value="DH_E1"/>
</dbReference>
<protein>
    <recommendedName>
        <fullName evidence="4">oxoglutarate dehydrogenase (succinyl-transferring)</fullName>
        <ecNumber evidence="4">1.2.4.2</ecNumber>
    </recommendedName>
</protein>
<accession>A0A5E6MBI4</accession>
<dbReference type="Gene3D" id="1.10.287.1150">
    <property type="entry name" value="TPP helical domain"/>
    <property type="match status" value="1"/>
</dbReference>
<dbReference type="CDD" id="cd02016">
    <property type="entry name" value="TPP_E1_OGDC_like"/>
    <property type="match status" value="1"/>
</dbReference>
<dbReference type="InterPro" id="IPR011603">
    <property type="entry name" value="2oxoglutarate_DH_E1"/>
</dbReference>
<dbReference type="EC" id="1.2.4.2" evidence="4"/>
<dbReference type="PANTHER" id="PTHR23152">
    <property type="entry name" value="2-OXOGLUTARATE DEHYDROGENASE"/>
    <property type="match status" value="1"/>
</dbReference>
<dbReference type="Gene3D" id="3.40.50.11610">
    <property type="entry name" value="Multifunctional 2-oxoglutarate metabolism enzyme, C-terminal domain"/>
    <property type="match status" value="1"/>
</dbReference>
<dbReference type="GO" id="GO:0005829">
    <property type="term" value="C:cytosol"/>
    <property type="evidence" value="ECO:0007669"/>
    <property type="project" value="TreeGrafter"/>
</dbReference>
<dbReference type="NCBIfam" id="NF008907">
    <property type="entry name" value="PRK12270.1"/>
    <property type="match status" value="1"/>
</dbReference>
<dbReference type="InterPro" id="IPR042179">
    <property type="entry name" value="KGD_C_sf"/>
</dbReference>
<dbReference type="GO" id="GO:0030976">
    <property type="term" value="F:thiamine pyrophosphate binding"/>
    <property type="evidence" value="ECO:0007669"/>
    <property type="project" value="InterPro"/>
</dbReference>
<evidence type="ECO:0000256" key="1">
    <source>
        <dbReference type="ARBA" id="ARBA00001964"/>
    </source>
</evidence>
<evidence type="ECO:0000313" key="9">
    <source>
        <dbReference type="Proteomes" id="UP000381693"/>
    </source>
</evidence>
<keyword evidence="9" id="KW-1185">Reference proteome</keyword>
<evidence type="ECO:0000256" key="4">
    <source>
        <dbReference type="ARBA" id="ARBA00012280"/>
    </source>
</evidence>